<dbReference type="NCBIfam" id="NF041756">
    <property type="entry name" value="EfeU"/>
    <property type="match status" value="1"/>
</dbReference>
<evidence type="ECO:0000256" key="4">
    <source>
        <dbReference type="ARBA" id="ARBA00022989"/>
    </source>
</evidence>
<dbReference type="EMBL" id="CP004353">
    <property type="protein sequence ID" value="AHI21535.1"/>
    <property type="molecule type" value="Genomic_DNA"/>
</dbReference>
<feature type="transmembrane region" description="Helical" evidence="6">
    <location>
        <begin position="71"/>
        <end position="89"/>
    </location>
</feature>
<dbReference type="STRING" id="1224164.B843_00695"/>
<dbReference type="KEGG" id="cvt:B843_00695"/>
<keyword evidence="5 6" id="KW-0472">Membrane</keyword>
<dbReference type="eggNOG" id="COG0672">
    <property type="taxonomic scope" value="Bacteria"/>
</dbReference>
<feature type="transmembrane region" description="Helical" evidence="6">
    <location>
        <begin position="109"/>
        <end position="126"/>
    </location>
</feature>
<dbReference type="PANTHER" id="PTHR31632">
    <property type="entry name" value="IRON TRANSPORTER FTH1"/>
    <property type="match status" value="1"/>
</dbReference>
<comment type="subcellular location">
    <subcellularLocation>
        <location evidence="1">Membrane</location>
        <topology evidence="1">Multi-pass membrane protein</topology>
    </subcellularLocation>
</comment>
<evidence type="ECO:0000256" key="2">
    <source>
        <dbReference type="ARBA" id="ARBA00008333"/>
    </source>
</evidence>
<comment type="similarity">
    <text evidence="2">Belongs to the oxidase-dependent Fe transporter (OFeT) (TC 9.A.10.1) family.</text>
</comment>
<protein>
    <submittedName>
        <fullName evidence="7">Iron permease</fullName>
    </submittedName>
</protein>
<gene>
    <name evidence="7" type="ORF">B843_00695</name>
</gene>
<feature type="transmembrane region" description="Helical" evidence="6">
    <location>
        <begin position="39"/>
        <end position="59"/>
    </location>
</feature>
<evidence type="ECO:0000256" key="6">
    <source>
        <dbReference type="SAM" id="Phobius"/>
    </source>
</evidence>
<keyword evidence="4 6" id="KW-1133">Transmembrane helix</keyword>
<keyword evidence="3 6" id="KW-0812">Transmembrane</keyword>
<evidence type="ECO:0000313" key="8">
    <source>
        <dbReference type="Proteomes" id="UP000019222"/>
    </source>
</evidence>
<dbReference type="HOGENOM" id="CLU_077905_0_0_11"/>
<name>W5XXX7_9CORY</name>
<dbReference type="InterPro" id="IPR004923">
    <property type="entry name" value="FTR1/Fip1/EfeU"/>
</dbReference>
<dbReference type="AlphaFoldDB" id="W5XXX7"/>
<feature type="transmembrane region" description="Helical" evidence="6">
    <location>
        <begin position="178"/>
        <end position="198"/>
    </location>
</feature>
<dbReference type="RefSeq" id="WP_025251608.1">
    <property type="nucleotide sequence ID" value="NZ_CP004353.1"/>
</dbReference>
<dbReference type="PATRIC" id="fig|1224164.3.peg.139"/>
<keyword evidence="8" id="KW-1185">Reference proteome</keyword>
<evidence type="ECO:0000256" key="1">
    <source>
        <dbReference type="ARBA" id="ARBA00004141"/>
    </source>
</evidence>
<evidence type="ECO:0000256" key="5">
    <source>
        <dbReference type="ARBA" id="ARBA00023136"/>
    </source>
</evidence>
<organism evidence="7 8">
    <name type="scientific">Corynebacterium vitaeruminis DSM 20294</name>
    <dbReference type="NCBI Taxonomy" id="1224164"/>
    <lineage>
        <taxon>Bacteria</taxon>
        <taxon>Bacillati</taxon>
        <taxon>Actinomycetota</taxon>
        <taxon>Actinomycetes</taxon>
        <taxon>Mycobacteriales</taxon>
        <taxon>Corynebacteriaceae</taxon>
        <taxon>Corynebacterium</taxon>
    </lineage>
</organism>
<dbReference type="PANTHER" id="PTHR31632:SF2">
    <property type="entry name" value="PLASMA MEMBRANE IRON PERMEASE"/>
    <property type="match status" value="1"/>
</dbReference>
<reference evidence="7 8" key="1">
    <citation type="submission" date="2013-02" db="EMBL/GenBank/DDBJ databases">
        <title>The complete genome sequence of Corynebacterium vitaeruminis DSM 20294.</title>
        <authorList>
            <person name="Ruckert C."/>
            <person name="Albersmeier A."/>
            <person name="Kalinowski J."/>
        </authorList>
    </citation>
    <scope>NUCLEOTIDE SEQUENCE [LARGE SCALE GENOMIC DNA]</scope>
    <source>
        <strain evidence="8">ATCC 10234</strain>
    </source>
</reference>
<evidence type="ECO:0000313" key="7">
    <source>
        <dbReference type="EMBL" id="AHI21535.1"/>
    </source>
</evidence>
<accession>W5XXX7</accession>
<feature type="transmembrane region" description="Helical" evidence="6">
    <location>
        <begin position="146"/>
        <end position="166"/>
    </location>
</feature>
<evidence type="ECO:0000256" key="3">
    <source>
        <dbReference type="ARBA" id="ARBA00022692"/>
    </source>
</evidence>
<dbReference type="Pfam" id="PF03239">
    <property type="entry name" value="FTR1"/>
    <property type="match status" value="1"/>
</dbReference>
<dbReference type="GO" id="GO:0015093">
    <property type="term" value="F:ferrous iron transmembrane transporter activity"/>
    <property type="evidence" value="ECO:0007669"/>
    <property type="project" value="TreeGrafter"/>
</dbReference>
<dbReference type="GO" id="GO:0033573">
    <property type="term" value="C:high-affinity iron permease complex"/>
    <property type="evidence" value="ECO:0007669"/>
    <property type="project" value="InterPro"/>
</dbReference>
<sequence length="278" mass="29130">MFLANFLIGLREGLEASMVVMILVAFLVKSDRRAFLPQVWIGVGAALASTIAAFLVIQFGTKTLTSQGQELVGGIFSLVTVALISFMLLWMREASKKMVADLNSKMGEAVKLGAGAVISVAFIAVIREGIETALLVFDSFTGGSTAVPAAALSLGIAVSVVVAWLMYKGALKVNLGKFFQVTGALLIVVAAGILRYGITDLQEANVLPGLNTLAFDISGVLAPGSTLATVIEGVFNLVPAPSLLSMIGWAIYLVVTLWLFFKPAPATEPEKKPAPVGA</sequence>
<dbReference type="Proteomes" id="UP000019222">
    <property type="component" value="Chromosome"/>
</dbReference>
<proteinExistence type="inferred from homology"/>
<feature type="transmembrane region" description="Helical" evidence="6">
    <location>
        <begin position="243"/>
        <end position="261"/>
    </location>
</feature>
<feature type="transmembrane region" description="Helical" evidence="6">
    <location>
        <begin position="6"/>
        <end position="27"/>
    </location>
</feature>